<proteinExistence type="predicted"/>
<dbReference type="InterPro" id="IPR036388">
    <property type="entry name" value="WH-like_DNA-bd_sf"/>
</dbReference>
<sequence length="299" mass="31286">MNDTRHRAGEGPAKDTLEAELAGLAVRAPTGFADRVLRSARIPAEYYDRYVRVEDSVLPLPLLVAYGADGAVTATALVSGEAGDPAGPEQPAGGGPPGDEPFEGEYRLRTGRGVVSTTVYPPGLRAALRTGRPGGLRIAYTGLSPVERAVLEAVQSIPRGQLRPLAWIAREAGAAGPATTGPTPVEVGRALAGNPVPVLVPGHRVTADDGRPLGTGGEHPSSVERLLRAAEGMDLERVERMVQDGVVLLGSDTTRIYCHPTCAHARRITPRHQVPFHSTGEAAAAGYRACKSCRPLIAA</sequence>
<dbReference type="SUPFAM" id="SSF57884">
    <property type="entry name" value="Ada DNA repair protein, N-terminal domain (N-Ada 10)"/>
    <property type="match status" value="1"/>
</dbReference>
<feature type="domain" description="Ada DNA repair metal-binding" evidence="5">
    <location>
        <begin position="244"/>
        <end position="295"/>
    </location>
</feature>
<keyword evidence="7" id="KW-1185">Reference proteome</keyword>
<feature type="domain" description="Methylated-DNA-[protein]-cysteine S-methyltransferase DNA binding" evidence="4">
    <location>
        <begin position="146"/>
        <end position="228"/>
    </location>
</feature>
<organism evidence="6 7">
    <name type="scientific">Streptomyces yaizuensis</name>
    <dbReference type="NCBI Taxonomy" id="2989713"/>
    <lineage>
        <taxon>Bacteria</taxon>
        <taxon>Bacillati</taxon>
        <taxon>Actinomycetota</taxon>
        <taxon>Actinomycetes</taxon>
        <taxon>Kitasatosporales</taxon>
        <taxon>Streptomycetaceae</taxon>
        <taxon>Streptomyces</taxon>
    </lineage>
</organism>
<feature type="compositionally biased region" description="Low complexity" evidence="3">
    <location>
        <begin position="80"/>
        <end position="91"/>
    </location>
</feature>
<protein>
    <submittedName>
        <fullName evidence="6">MGMT family protein</fullName>
    </submittedName>
</protein>
<evidence type="ECO:0000259" key="4">
    <source>
        <dbReference type="Pfam" id="PF01035"/>
    </source>
</evidence>
<dbReference type="InterPro" id="IPR036217">
    <property type="entry name" value="MethylDNA_cys_MeTrfase_DNAb"/>
</dbReference>
<dbReference type="InterPro" id="IPR014048">
    <property type="entry name" value="MethylDNA_cys_MeTrfase_DNA-bd"/>
</dbReference>
<evidence type="ECO:0000256" key="1">
    <source>
        <dbReference type="ARBA" id="ARBA00022763"/>
    </source>
</evidence>
<evidence type="ECO:0000259" key="5">
    <source>
        <dbReference type="Pfam" id="PF02805"/>
    </source>
</evidence>
<evidence type="ECO:0000256" key="2">
    <source>
        <dbReference type="ARBA" id="ARBA00023159"/>
    </source>
</evidence>
<gene>
    <name evidence="6" type="ORF">SYYSPA8_25695</name>
</gene>
<dbReference type="Pfam" id="PF02805">
    <property type="entry name" value="Ada_Zn_binding"/>
    <property type="match status" value="1"/>
</dbReference>
<evidence type="ECO:0000256" key="3">
    <source>
        <dbReference type="SAM" id="MobiDB-lite"/>
    </source>
</evidence>
<dbReference type="SUPFAM" id="SSF46767">
    <property type="entry name" value="Methylated DNA-protein cysteine methyltransferase, C-terminal domain"/>
    <property type="match status" value="1"/>
</dbReference>
<name>A0ABQ5P590_9ACTN</name>
<feature type="region of interest" description="Disordered" evidence="3">
    <location>
        <begin position="80"/>
        <end position="105"/>
    </location>
</feature>
<dbReference type="Gene3D" id="1.10.10.10">
    <property type="entry name" value="Winged helix-like DNA-binding domain superfamily/Winged helix DNA-binding domain"/>
    <property type="match status" value="1"/>
</dbReference>
<evidence type="ECO:0000313" key="7">
    <source>
        <dbReference type="Proteomes" id="UP001291653"/>
    </source>
</evidence>
<keyword evidence="1" id="KW-0227">DNA damage</keyword>
<dbReference type="InterPro" id="IPR004026">
    <property type="entry name" value="Ada_DNA_repair_Zn-bd"/>
</dbReference>
<dbReference type="EMBL" id="BSBI01000012">
    <property type="protein sequence ID" value="GLF97758.1"/>
    <property type="molecule type" value="Genomic_DNA"/>
</dbReference>
<accession>A0ABQ5P590</accession>
<keyword evidence="2" id="KW-0010">Activator</keyword>
<evidence type="ECO:0000313" key="6">
    <source>
        <dbReference type="EMBL" id="GLF97758.1"/>
    </source>
</evidence>
<comment type="caution">
    <text evidence="6">The sequence shown here is derived from an EMBL/GenBank/DDBJ whole genome shotgun (WGS) entry which is preliminary data.</text>
</comment>
<dbReference type="InterPro" id="IPR035451">
    <property type="entry name" value="Ada-like_dom_sf"/>
</dbReference>
<dbReference type="Gene3D" id="3.40.10.10">
    <property type="entry name" value="DNA Methylphosphotriester Repair Domain"/>
    <property type="match status" value="1"/>
</dbReference>
<dbReference type="Proteomes" id="UP001291653">
    <property type="component" value="Unassembled WGS sequence"/>
</dbReference>
<dbReference type="Pfam" id="PF01035">
    <property type="entry name" value="DNA_binding_1"/>
    <property type="match status" value="1"/>
</dbReference>
<dbReference type="RefSeq" id="WP_323449750.1">
    <property type="nucleotide sequence ID" value="NZ_BSBI01000012.1"/>
</dbReference>
<reference evidence="6 7" key="1">
    <citation type="submission" date="2022-10" db="EMBL/GenBank/DDBJ databases">
        <title>Draft genome sequence of Streptomyces sp. YSPA8.</title>
        <authorList>
            <person name="Moriuchi R."/>
            <person name="Dohra H."/>
            <person name="Yamamura H."/>
            <person name="Kodani S."/>
        </authorList>
    </citation>
    <scope>NUCLEOTIDE SEQUENCE [LARGE SCALE GENOMIC DNA]</scope>
    <source>
        <strain evidence="6 7">YSPA8</strain>
    </source>
</reference>